<comment type="caution">
    <text evidence="7">The sequence shown here is derived from an EMBL/GenBank/DDBJ whole genome shotgun (WGS) entry which is preliminary data.</text>
</comment>
<name>A0ABS6BMH9_9SPHN</name>
<dbReference type="RefSeq" id="WP_216327944.1">
    <property type="nucleotide sequence ID" value="NZ_JAHKRT010000012.1"/>
</dbReference>
<keyword evidence="1" id="KW-0540">Nuclease</keyword>
<dbReference type="EMBL" id="JAHKRT010000012">
    <property type="protein sequence ID" value="MBU3079528.1"/>
    <property type="molecule type" value="Genomic_DNA"/>
</dbReference>
<evidence type="ECO:0000313" key="8">
    <source>
        <dbReference type="Proteomes" id="UP000776276"/>
    </source>
</evidence>
<evidence type="ECO:0000256" key="1">
    <source>
        <dbReference type="ARBA" id="ARBA00022722"/>
    </source>
</evidence>
<evidence type="ECO:0000256" key="2">
    <source>
        <dbReference type="ARBA" id="ARBA00022723"/>
    </source>
</evidence>
<keyword evidence="5" id="KW-0460">Magnesium</keyword>
<keyword evidence="4" id="KW-0378">Hydrolase</keyword>
<evidence type="ECO:0000256" key="4">
    <source>
        <dbReference type="ARBA" id="ARBA00022801"/>
    </source>
</evidence>
<keyword evidence="8" id="KW-1185">Reference proteome</keyword>
<dbReference type="Pfam" id="PF01867">
    <property type="entry name" value="Cas_Cas1"/>
    <property type="match status" value="1"/>
</dbReference>
<evidence type="ECO:0000256" key="6">
    <source>
        <dbReference type="ARBA" id="ARBA00023118"/>
    </source>
</evidence>
<reference evidence="7 8" key="1">
    <citation type="submission" date="2021-06" db="EMBL/GenBank/DDBJ databases">
        <title>Sphingomonas sp. XMGL2, whole genome shotgun sequencing project.</title>
        <authorList>
            <person name="Zhao G."/>
            <person name="Shen L."/>
        </authorList>
    </citation>
    <scope>NUCLEOTIDE SEQUENCE [LARGE SCALE GENOMIC DNA]</scope>
    <source>
        <strain evidence="7 8">XMGL2</strain>
    </source>
</reference>
<evidence type="ECO:0000256" key="3">
    <source>
        <dbReference type="ARBA" id="ARBA00022759"/>
    </source>
</evidence>
<proteinExistence type="predicted"/>
<organism evidence="7 8">
    <name type="scientific">Sphingomonas quercus</name>
    <dbReference type="NCBI Taxonomy" id="2842451"/>
    <lineage>
        <taxon>Bacteria</taxon>
        <taxon>Pseudomonadati</taxon>
        <taxon>Pseudomonadota</taxon>
        <taxon>Alphaproteobacteria</taxon>
        <taxon>Sphingomonadales</taxon>
        <taxon>Sphingomonadaceae</taxon>
        <taxon>Sphingomonas</taxon>
    </lineage>
</organism>
<gene>
    <name evidence="7" type="ORF">KOF26_16850</name>
</gene>
<keyword evidence="2" id="KW-0479">Metal-binding</keyword>
<dbReference type="Proteomes" id="UP000776276">
    <property type="component" value="Unassembled WGS sequence"/>
</dbReference>
<dbReference type="InterPro" id="IPR002729">
    <property type="entry name" value="CRISPR-assoc_Cas1"/>
</dbReference>
<keyword evidence="6" id="KW-0051">Antiviral defense</keyword>
<evidence type="ECO:0000313" key="7">
    <source>
        <dbReference type="EMBL" id="MBU3079528.1"/>
    </source>
</evidence>
<protein>
    <submittedName>
        <fullName evidence="7">Uncharacterized protein</fullName>
    </submittedName>
</protein>
<evidence type="ECO:0000256" key="5">
    <source>
        <dbReference type="ARBA" id="ARBA00022842"/>
    </source>
</evidence>
<accession>A0ABS6BMH9</accession>
<keyword evidence="3" id="KW-0255">Endonuclease</keyword>
<sequence length="250" mass="26620">MLRHRDERLVIVQSDAETTLALAEIAWLIIDTPQASISDALVAALAEHGVMMIVADAGHHPVGVLSPPVRAVRTTIGEQLWVGLSQALATARMRNQANLLRQLREPLHDARVRRSAPSLFSTFAHGMLSDRRGALLRYGEAVARAALIRACAAAGLVIAAREDRVDALLGPVRPFLDRAAHRQSLGGIGTSLSLDDRQRMAAPLGEVAMIGDRRMPLLAAIGAMTMSIARAARQGDAALVAIPSLPPVTA</sequence>